<keyword evidence="1 4" id="KW-0378">Hydrolase</keyword>
<dbReference type="InterPro" id="IPR049492">
    <property type="entry name" value="BD-FAE-like_dom"/>
</dbReference>
<organism evidence="4 5">
    <name type="scientific">Rhodococcus hoagii</name>
    <name type="common">Corynebacterium equii</name>
    <dbReference type="NCBI Taxonomy" id="43767"/>
    <lineage>
        <taxon>Bacteria</taxon>
        <taxon>Bacillati</taxon>
        <taxon>Actinomycetota</taxon>
        <taxon>Actinomycetes</taxon>
        <taxon>Mycobacteriales</taxon>
        <taxon>Nocardiaceae</taxon>
        <taxon>Prescottella</taxon>
    </lineage>
</organism>
<reference evidence="3" key="1">
    <citation type="submission" date="2019-11" db="EMBL/GenBank/DDBJ databases">
        <title>Spread of Macrolides and rifampicin resistant Rhodococcus equi in clinical isolates in the USA.</title>
        <authorList>
            <person name="Alvarez-Narvaez S."/>
            <person name="Huber L."/>
            <person name="Cohen N.D."/>
            <person name="Slovis N."/>
            <person name="Greiter M."/>
            <person name="Giguere S."/>
            <person name="Hart K."/>
        </authorList>
    </citation>
    <scope>NUCLEOTIDE SEQUENCE</scope>
    <source>
        <strain evidence="3">Lh_5</strain>
    </source>
</reference>
<dbReference type="EMBL" id="WUYC01000011">
    <property type="protein sequence ID" value="MBM4717212.1"/>
    <property type="molecule type" value="Genomic_DNA"/>
</dbReference>
<dbReference type="Gene3D" id="3.40.50.1820">
    <property type="entry name" value="alpha/beta hydrolase"/>
    <property type="match status" value="1"/>
</dbReference>
<evidence type="ECO:0000256" key="1">
    <source>
        <dbReference type="ARBA" id="ARBA00022801"/>
    </source>
</evidence>
<dbReference type="AlphaFoldDB" id="A0A9Q4WK07"/>
<evidence type="ECO:0000313" key="3">
    <source>
        <dbReference type="EMBL" id="MBM4717212.1"/>
    </source>
</evidence>
<dbReference type="PANTHER" id="PTHR48081:SF33">
    <property type="entry name" value="KYNURENINE FORMAMIDASE"/>
    <property type="match status" value="1"/>
</dbReference>
<evidence type="ECO:0000259" key="2">
    <source>
        <dbReference type="Pfam" id="PF20434"/>
    </source>
</evidence>
<dbReference type="GO" id="GO:0016787">
    <property type="term" value="F:hydrolase activity"/>
    <property type="evidence" value="ECO:0007669"/>
    <property type="project" value="UniProtKB-KW"/>
</dbReference>
<evidence type="ECO:0000313" key="4">
    <source>
        <dbReference type="EMBL" id="NKS26918.1"/>
    </source>
</evidence>
<dbReference type="EMBL" id="WUYZ01000002">
    <property type="protein sequence ID" value="NKS26918.1"/>
    <property type="molecule type" value="Genomic_DNA"/>
</dbReference>
<dbReference type="Proteomes" id="UP000605618">
    <property type="component" value="Unassembled WGS sequence"/>
</dbReference>
<gene>
    <name evidence="4" type="ORF">GS505_14085</name>
    <name evidence="3" type="ORF">GS551_24115</name>
</gene>
<comment type="caution">
    <text evidence="4">The sequence shown here is derived from an EMBL/GenBank/DDBJ whole genome shotgun (WGS) entry which is preliminary data.</text>
</comment>
<dbReference type="InterPro" id="IPR029058">
    <property type="entry name" value="AB_hydrolase_fold"/>
</dbReference>
<name>A0A9Q4WK07_RHOHA</name>
<dbReference type="Pfam" id="PF20434">
    <property type="entry name" value="BD-FAE"/>
    <property type="match status" value="1"/>
</dbReference>
<accession>A0A9Q4WK07</accession>
<dbReference type="SUPFAM" id="SSF53474">
    <property type="entry name" value="alpha/beta-Hydrolases"/>
    <property type="match status" value="1"/>
</dbReference>
<dbReference type="InterPro" id="IPR050300">
    <property type="entry name" value="GDXG_lipolytic_enzyme"/>
</dbReference>
<reference evidence="4" key="2">
    <citation type="journal article" date="2020" name="Environ. Microbiol.">
        <title>The novel and transferable erm(51) gene confers Macrolides, Lincosamides, and Streptogramins B (MLSB) resistance to clonal Rhodococcus equi in the environment.</title>
        <authorList>
            <person name="Huber L."/>
            <person name="Giguere S."/>
            <person name="Slovis N.M."/>
            <person name="Alvarez-Narvaez S."/>
            <person name="Hart K.A."/>
            <person name="Greiter M."/>
            <person name="Morris E.R.A."/>
            <person name="Cohen N.D."/>
        </authorList>
    </citation>
    <scope>NUCLEOTIDE SEQUENCE</scope>
    <source>
        <strain evidence="4">Lh_141_1</strain>
    </source>
</reference>
<protein>
    <submittedName>
        <fullName evidence="4">Alpha/beta hydrolase fold domain-containing protein</fullName>
    </submittedName>
</protein>
<evidence type="ECO:0000313" key="5">
    <source>
        <dbReference type="Proteomes" id="UP000605618"/>
    </source>
</evidence>
<sequence>MGFMSISNRFLLRQVATAGLAANALRPIPGMPLSVPTFLAGWLTAELAPQLLAAAVVDSAIHVARRGVRTKADVVGLAAAGLSTAGLAAVIAAGRGARVEVEAALTSALGSDYRSAAGESVPPVGVPWRQLALPFRMRRDDVVRVRNLAYAPGGRRFRIDVYHRRDIPTDAPVLLQVHGGGWVIGSKDHQGVPLMLEMASRGWVCAAVNYPLSPRAVWPAHLVAVKQAVAWLRDNVSSYGGDPGFVAVTGGSAGGHLAAMLALTANEPGLQPGFEDADTSIQACAPHYGVYDFTGETGIKATRLRVESGLMPMVLGKKARFPEDYEAASPLAHLRPDAPPFFVVHGVSDSFIPVAEAREFVRRLREVSRNPVAYAELRGAQHAFDIFPSIRSAAVVQGVADFLGWARAAQRGEGGHVREDAG</sequence>
<dbReference type="Proteomes" id="UP000706122">
    <property type="component" value="Unassembled WGS sequence"/>
</dbReference>
<dbReference type="PANTHER" id="PTHR48081">
    <property type="entry name" value="AB HYDROLASE SUPERFAMILY PROTEIN C4A8.06C"/>
    <property type="match status" value="1"/>
</dbReference>
<proteinExistence type="predicted"/>
<feature type="domain" description="BD-FAE-like" evidence="2">
    <location>
        <begin position="159"/>
        <end position="364"/>
    </location>
</feature>